<dbReference type="InterPro" id="IPR001387">
    <property type="entry name" value="Cro/C1-type_HTH"/>
</dbReference>
<accession>A0ABW2SGH4</accession>
<dbReference type="SUPFAM" id="SSF47413">
    <property type="entry name" value="lambda repressor-like DNA-binding domains"/>
    <property type="match status" value="1"/>
</dbReference>
<evidence type="ECO:0000313" key="3">
    <source>
        <dbReference type="Proteomes" id="UP001596457"/>
    </source>
</evidence>
<dbReference type="PROSITE" id="PS50943">
    <property type="entry name" value="HTH_CROC1"/>
    <property type="match status" value="1"/>
</dbReference>
<feature type="domain" description="HTH cro/C1-type" evidence="1">
    <location>
        <begin position="22"/>
        <end position="75"/>
    </location>
</feature>
<dbReference type="Proteomes" id="UP001596457">
    <property type="component" value="Unassembled WGS sequence"/>
</dbReference>
<name>A0ABW2SGH4_9BURK</name>
<dbReference type="Gene3D" id="1.10.260.40">
    <property type="entry name" value="lambda repressor-like DNA-binding domains"/>
    <property type="match status" value="1"/>
</dbReference>
<dbReference type="EMBL" id="JBHTBZ010000062">
    <property type="protein sequence ID" value="MFC7462339.1"/>
    <property type="molecule type" value="Genomic_DNA"/>
</dbReference>
<dbReference type="InterPro" id="IPR010982">
    <property type="entry name" value="Lambda_DNA-bd_dom_sf"/>
</dbReference>
<reference evidence="3" key="1">
    <citation type="journal article" date="2019" name="Int. J. Syst. Evol. Microbiol.">
        <title>The Global Catalogue of Microorganisms (GCM) 10K type strain sequencing project: providing services to taxonomists for standard genome sequencing and annotation.</title>
        <authorList>
            <consortium name="The Broad Institute Genomics Platform"/>
            <consortium name="The Broad Institute Genome Sequencing Center for Infectious Disease"/>
            <person name="Wu L."/>
            <person name="Ma J."/>
        </authorList>
    </citation>
    <scope>NUCLEOTIDE SEQUENCE [LARGE SCALE GENOMIC DNA]</scope>
    <source>
        <strain evidence="3">CCUG 53903</strain>
    </source>
</reference>
<organism evidence="2 3">
    <name type="scientific">Hydrogenophaga defluvii</name>
    <dbReference type="NCBI Taxonomy" id="249410"/>
    <lineage>
        <taxon>Bacteria</taxon>
        <taxon>Pseudomonadati</taxon>
        <taxon>Pseudomonadota</taxon>
        <taxon>Betaproteobacteria</taxon>
        <taxon>Burkholderiales</taxon>
        <taxon>Comamonadaceae</taxon>
        <taxon>Hydrogenophaga</taxon>
    </lineage>
</organism>
<proteinExistence type="predicted"/>
<dbReference type="RefSeq" id="WP_382203128.1">
    <property type="nucleotide sequence ID" value="NZ_JBHTBZ010000062.1"/>
</dbReference>
<dbReference type="Pfam" id="PF13560">
    <property type="entry name" value="HTH_31"/>
    <property type="match status" value="1"/>
</dbReference>
<evidence type="ECO:0000313" key="2">
    <source>
        <dbReference type="EMBL" id="MFC7462339.1"/>
    </source>
</evidence>
<keyword evidence="3" id="KW-1185">Reference proteome</keyword>
<gene>
    <name evidence="2" type="ORF">ACFQU0_18075</name>
</gene>
<sequence>MKPDDDDFVLHRQLLLQLGDRLRRLRKDAKVSSVELAKRAGVSRTTLYAVEAGDPSPSMGNYLRVMATLGVASDLALVAGDLLRAPPADSAAGRSRRPKPQVSIMVSADNKRHQAQDLQSLVLHELAVDLVKKDPERVKEAQQVLERWMETASPHSRPLLDKWVTILSNKQWSKVLGRTRNAQELRQSSPLTVLLPKGTREKALEGVSRLKAGLVLIDTSGATHEP</sequence>
<dbReference type="SMART" id="SM00530">
    <property type="entry name" value="HTH_XRE"/>
    <property type="match status" value="1"/>
</dbReference>
<dbReference type="CDD" id="cd00093">
    <property type="entry name" value="HTH_XRE"/>
    <property type="match status" value="1"/>
</dbReference>
<protein>
    <submittedName>
        <fullName evidence="2">Helix-turn-helix transcriptional regulator</fullName>
    </submittedName>
</protein>
<comment type="caution">
    <text evidence="2">The sequence shown here is derived from an EMBL/GenBank/DDBJ whole genome shotgun (WGS) entry which is preliminary data.</text>
</comment>
<evidence type="ECO:0000259" key="1">
    <source>
        <dbReference type="PROSITE" id="PS50943"/>
    </source>
</evidence>